<reference evidence="2" key="1">
    <citation type="submission" date="2022-10" db="EMBL/GenBank/DDBJ databases">
        <title>Novel sulphate-reducing endosymbionts in the free-living metamonad Anaeramoeba.</title>
        <authorList>
            <person name="Jerlstrom-Hultqvist J."/>
            <person name="Cepicka I."/>
            <person name="Gallot-Lavallee L."/>
            <person name="Salas-Leiva D."/>
            <person name="Curtis B.A."/>
            <person name="Zahonova K."/>
            <person name="Pipaliya S."/>
            <person name="Dacks J."/>
            <person name="Roger A.J."/>
        </authorList>
    </citation>
    <scope>NUCLEOTIDE SEQUENCE</scope>
    <source>
        <strain evidence="2">BMAN</strain>
    </source>
</reference>
<keyword evidence="4" id="KW-1185">Reference proteome</keyword>
<dbReference type="AlphaFoldDB" id="A0A9Q0LA32"/>
<evidence type="ECO:0000313" key="4">
    <source>
        <dbReference type="Proteomes" id="UP001149090"/>
    </source>
</evidence>
<dbReference type="Proteomes" id="UP001149090">
    <property type="component" value="Unassembled WGS sequence"/>
</dbReference>
<dbReference type="EMBL" id="JAPDFW010000120">
    <property type="protein sequence ID" value="KAJ5068145.1"/>
    <property type="molecule type" value="Genomic_DNA"/>
</dbReference>
<evidence type="ECO:0000313" key="2">
    <source>
        <dbReference type="EMBL" id="KAJ5068145.1"/>
    </source>
</evidence>
<dbReference type="SUPFAM" id="SSF50729">
    <property type="entry name" value="PH domain-like"/>
    <property type="match status" value="1"/>
</dbReference>
<accession>A0A9Q0LA32</accession>
<dbReference type="EMBL" id="JAPDFW010000099">
    <property type="protein sequence ID" value="KAJ5070036.1"/>
    <property type="molecule type" value="Genomic_DNA"/>
</dbReference>
<organism evidence="2 4">
    <name type="scientific">Anaeramoeba ignava</name>
    <name type="common">Anaerobic marine amoeba</name>
    <dbReference type="NCBI Taxonomy" id="1746090"/>
    <lineage>
        <taxon>Eukaryota</taxon>
        <taxon>Metamonada</taxon>
        <taxon>Anaeramoebidae</taxon>
        <taxon>Anaeramoeba</taxon>
    </lineage>
</organism>
<name>A0A9Q0LA32_ANAIG</name>
<gene>
    <name evidence="3" type="ORF">M0811_11240</name>
    <name evidence="2" type="ORF">M0811_12605</name>
</gene>
<protein>
    <submittedName>
        <fullName evidence="2">Sh3-binding</fullName>
    </submittedName>
</protein>
<sequence length="137" mass="16788">MNDLKDLKDFYSGYLLQKSIFHRWNKKYIKITNERKIYIFKEKNDKKAKHEYQLSSYEVKETPISKFKKANVFYISMKDLKRKKKKIYFCCNDQRERNNWIESIHYLFNQQKNDIKQALTNQSLQNLSPTSIQPEYL</sequence>
<dbReference type="Gene3D" id="2.30.29.30">
    <property type="entry name" value="Pleckstrin-homology domain (PH domain)/Phosphotyrosine-binding domain (PTB)"/>
    <property type="match status" value="1"/>
</dbReference>
<dbReference type="Pfam" id="PF00169">
    <property type="entry name" value="PH"/>
    <property type="match status" value="1"/>
</dbReference>
<evidence type="ECO:0000259" key="1">
    <source>
        <dbReference type="PROSITE" id="PS50003"/>
    </source>
</evidence>
<dbReference type="InterPro" id="IPR011993">
    <property type="entry name" value="PH-like_dom_sf"/>
</dbReference>
<dbReference type="InterPro" id="IPR001849">
    <property type="entry name" value="PH_domain"/>
</dbReference>
<dbReference type="PROSITE" id="PS50003">
    <property type="entry name" value="PH_DOMAIN"/>
    <property type="match status" value="1"/>
</dbReference>
<feature type="domain" description="PH" evidence="1">
    <location>
        <begin position="8"/>
        <end position="109"/>
    </location>
</feature>
<proteinExistence type="predicted"/>
<evidence type="ECO:0000313" key="3">
    <source>
        <dbReference type="EMBL" id="KAJ5070036.1"/>
    </source>
</evidence>
<comment type="caution">
    <text evidence="2">The sequence shown here is derived from an EMBL/GenBank/DDBJ whole genome shotgun (WGS) entry which is preliminary data.</text>
</comment>
<dbReference type="SMART" id="SM00233">
    <property type="entry name" value="PH"/>
    <property type="match status" value="1"/>
</dbReference>